<feature type="compositionally biased region" description="Low complexity" evidence="1">
    <location>
        <begin position="1"/>
        <end position="17"/>
    </location>
</feature>
<sequence>MANSSSPGSPTNDSSSPHLPDTKSPRASTASQKPTPKWYHKLFKKGQRPETEQPGKEKWRDANLPDEERWKDWKKAQDRAQKAGSTTGYLGQFYKAKGGRYW</sequence>
<protein>
    <submittedName>
        <fullName evidence="2">Uncharacterized protein</fullName>
    </submittedName>
</protein>
<dbReference type="Proteomes" id="UP000800094">
    <property type="component" value="Unassembled WGS sequence"/>
</dbReference>
<evidence type="ECO:0000313" key="2">
    <source>
        <dbReference type="EMBL" id="KAF2254972.1"/>
    </source>
</evidence>
<proteinExistence type="predicted"/>
<dbReference type="OrthoDB" id="3791473at2759"/>
<feature type="region of interest" description="Disordered" evidence="1">
    <location>
        <begin position="1"/>
        <end position="85"/>
    </location>
</feature>
<organism evidence="2 3">
    <name type="scientific">Trematosphaeria pertusa</name>
    <dbReference type="NCBI Taxonomy" id="390896"/>
    <lineage>
        <taxon>Eukaryota</taxon>
        <taxon>Fungi</taxon>
        <taxon>Dikarya</taxon>
        <taxon>Ascomycota</taxon>
        <taxon>Pezizomycotina</taxon>
        <taxon>Dothideomycetes</taxon>
        <taxon>Pleosporomycetidae</taxon>
        <taxon>Pleosporales</taxon>
        <taxon>Massarineae</taxon>
        <taxon>Trematosphaeriaceae</taxon>
        <taxon>Trematosphaeria</taxon>
    </lineage>
</organism>
<evidence type="ECO:0000313" key="3">
    <source>
        <dbReference type="Proteomes" id="UP000800094"/>
    </source>
</evidence>
<name>A0A6A6IYH5_9PLEO</name>
<gene>
    <name evidence="2" type="ORF">BU26DRAFT_559614</name>
</gene>
<dbReference type="RefSeq" id="XP_033689976.1">
    <property type="nucleotide sequence ID" value="XM_033832720.1"/>
</dbReference>
<keyword evidence="3" id="KW-1185">Reference proteome</keyword>
<dbReference type="AlphaFoldDB" id="A0A6A6IYH5"/>
<feature type="compositionally biased region" description="Polar residues" evidence="1">
    <location>
        <begin position="25"/>
        <end position="34"/>
    </location>
</feature>
<evidence type="ECO:0000256" key="1">
    <source>
        <dbReference type="SAM" id="MobiDB-lite"/>
    </source>
</evidence>
<dbReference type="GeneID" id="54586050"/>
<dbReference type="EMBL" id="ML987190">
    <property type="protein sequence ID" value="KAF2254972.1"/>
    <property type="molecule type" value="Genomic_DNA"/>
</dbReference>
<accession>A0A6A6IYH5</accession>
<feature type="compositionally biased region" description="Basic and acidic residues" evidence="1">
    <location>
        <begin position="47"/>
        <end position="81"/>
    </location>
</feature>
<reference evidence="2" key="1">
    <citation type="journal article" date="2020" name="Stud. Mycol.">
        <title>101 Dothideomycetes genomes: a test case for predicting lifestyles and emergence of pathogens.</title>
        <authorList>
            <person name="Haridas S."/>
            <person name="Albert R."/>
            <person name="Binder M."/>
            <person name="Bloem J."/>
            <person name="Labutti K."/>
            <person name="Salamov A."/>
            <person name="Andreopoulos B."/>
            <person name="Baker S."/>
            <person name="Barry K."/>
            <person name="Bills G."/>
            <person name="Bluhm B."/>
            <person name="Cannon C."/>
            <person name="Castanera R."/>
            <person name="Culley D."/>
            <person name="Daum C."/>
            <person name="Ezra D."/>
            <person name="Gonzalez J."/>
            <person name="Henrissat B."/>
            <person name="Kuo A."/>
            <person name="Liang C."/>
            <person name="Lipzen A."/>
            <person name="Lutzoni F."/>
            <person name="Magnuson J."/>
            <person name="Mondo S."/>
            <person name="Nolan M."/>
            <person name="Ohm R."/>
            <person name="Pangilinan J."/>
            <person name="Park H.-J."/>
            <person name="Ramirez L."/>
            <person name="Alfaro M."/>
            <person name="Sun H."/>
            <person name="Tritt A."/>
            <person name="Yoshinaga Y."/>
            <person name="Zwiers L.-H."/>
            <person name="Turgeon B."/>
            <person name="Goodwin S."/>
            <person name="Spatafora J."/>
            <person name="Crous P."/>
            <person name="Grigoriev I."/>
        </authorList>
    </citation>
    <scope>NUCLEOTIDE SEQUENCE</scope>
    <source>
        <strain evidence="2">CBS 122368</strain>
    </source>
</reference>